<proteinExistence type="predicted"/>
<feature type="transmembrane region" description="Helical" evidence="1">
    <location>
        <begin position="6"/>
        <end position="25"/>
    </location>
</feature>
<organism evidence="2 3">
    <name type="scientific">Gimesia aquarii</name>
    <dbReference type="NCBI Taxonomy" id="2527964"/>
    <lineage>
        <taxon>Bacteria</taxon>
        <taxon>Pseudomonadati</taxon>
        <taxon>Planctomycetota</taxon>
        <taxon>Planctomycetia</taxon>
        <taxon>Planctomycetales</taxon>
        <taxon>Planctomycetaceae</taxon>
        <taxon>Gimesia</taxon>
    </lineage>
</organism>
<evidence type="ECO:0000256" key="1">
    <source>
        <dbReference type="SAM" id="Phobius"/>
    </source>
</evidence>
<evidence type="ECO:0000313" key="2">
    <source>
        <dbReference type="EMBL" id="QDT95641.1"/>
    </source>
</evidence>
<keyword evidence="1" id="KW-0812">Transmembrane</keyword>
<accession>A0A517VRJ8</accession>
<gene>
    <name evidence="2" type="ORF">V144x_10870</name>
</gene>
<feature type="transmembrane region" description="Helical" evidence="1">
    <location>
        <begin position="46"/>
        <end position="67"/>
    </location>
</feature>
<dbReference type="AlphaFoldDB" id="A0A517VRJ8"/>
<dbReference type="Proteomes" id="UP000318704">
    <property type="component" value="Chromosome"/>
</dbReference>
<name>A0A517VRJ8_9PLAN</name>
<sequence length="69" mass="7984">MINFWVFGFLAFLMCIALGLIIERAGKASLNTVARTYLTLLKTEKLWVRFVVSFTLVAIFVFVYWLIFG</sequence>
<reference evidence="2 3" key="1">
    <citation type="submission" date="2019-03" db="EMBL/GenBank/DDBJ databases">
        <title>Deep-cultivation of Planctomycetes and their phenomic and genomic characterization uncovers novel biology.</title>
        <authorList>
            <person name="Wiegand S."/>
            <person name="Jogler M."/>
            <person name="Boedeker C."/>
            <person name="Pinto D."/>
            <person name="Vollmers J."/>
            <person name="Rivas-Marin E."/>
            <person name="Kohn T."/>
            <person name="Peeters S.H."/>
            <person name="Heuer A."/>
            <person name="Rast P."/>
            <person name="Oberbeckmann S."/>
            <person name="Bunk B."/>
            <person name="Jeske O."/>
            <person name="Meyerdierks A."/>
            <person name="Storesund J.E."/>
            <person name="Kallscheuer N."/>
            <person name="Luecker S."/>
            <person name="Lage O.M."/>
            <person name="Pohl T."/>
            <person name="Merkel B.J."/>
            <person name="Hornburger P."/>
            <person name="Mueller R.-W."/>
            <person name="Bruemmer F."/>
            <person name="Labrenz M."/>
            <person name="Spormann A.M."/>
            <person name="Op den Camp H."/>
            <person name="Overmann J."/>
            <person name="Amann R."/>
            <person name="Jetten M.S.M."/>
            <person name="Mascher T."/>
            <person name="Medema M.H."/>
            <person name="Devos D.P."/>
            <person name="Kaster A.-K."/>
            <person name="Ovreas L."/>
            <person name="Rohde M."/>
            <person name="Galperin M.Y."/>
            <person name="Jogler C."/>
        </authorList>
    </citation>
    <scope>NUCLEOTIDE SEQUENCE [LARGE SCALE GENOMIC DNA]</scope>
    <source>
        <strain evidence="2 3">V144</strain>
    </source>
</reference>
<keyword evidence="1" id="KW-1133">Transmembrane helix</keyword>
<evidence type="ECO:0000313" key="3">
    <source>
        <dbReference type="Proteomes" id="UP000318704"/>
    </source>
</evidence>
<protein>
    <submittedName>
        <fullName evidence="2">Uncharacterized protein</fullName>
    </submittedName>
</protein>
<keyword evidence="1" id="KW-0472">Membrane</keyword>
<dbReference type="EMBL" id="CP037920">
    <property type="protein sequence ID" value="QDT95641.1"/>
    <property type="molecule type" value="Genomic_DNA"/>
</dbReference>
<dbReference type="KEGG" id="gaw:V144x_10870"/>